<keyword evidence="3" id="KW-1185">Reference proteome</keyword>
<dbReference type="RefSeq" id="WP_184295368.1">
    <property type="nucleotide sequence ID" value="NZ_JACHXO010000009.1"/>
</dbReference>
<dbReference type="InterPro" id="IPR010359">
    <property type="entry name" value="IrrE_HExxH"/>
</dbReference>
<dbReference type="InterPro" id="IPR052345">
    <property type="entry name" value="Rad_response_metalloprotease"/>
</dbReference>
<dbReference type="EMBL" id="JACHXO010000009">
    <property type="protein sequence ID" value="MBB3196876.1"/>
    <property type="molecule type" value="Genomic_DNA"/>
</dbReference>
<dbReference type="Proteomes" id="UP000574369">
    <property type="component" value="Unassembled WGS sequence"/>
</dbReference>
<evidence type="ECO:0000313" key="2">
    <source>
        <dbReference type="EMBL" id="MBB3196876.1"/>
    </source>
</evidence>
<reference evidence="2 3" key="1">
    <citation type="submission" date="2020-08" db="EMBL/GenBank/DDBJ databases">
        <title>Genomic Encyclopedia of Type Strains, Phase III (KMG-III): the genomes of soil and plant-associated and newly described type strains.</title>
        <authorList>
            <person name="Whitman W."/>
        </authorList>
    </citation>
    <scope>NUCLEOTIDE SEQUENCE [LARGE SCALE GENOMIC DNA]</scope>
    <source>
        <strain evidence="2 3">CECT 7247</strain>
    </source>
</reference>
<name>A0ABR6GYR8_9BURK</name>
<accession>A0ABR6GYR8</accession>
<proteinExistence type="predicted"/>
<dbReference type="Pfam" id="PF06114">
    <property type="entry name" value="Peptidase_M78"/>
    <property type="match status" value="1"/>
</dbReference>
<organism evidence="2 3">
    <name type="scientific">Roseateles terrae</name>
    <dbReference type="NCBI Taxonomy" id="431060"/>
    <lineage>
        <taxon>Bacteria</taxon>
        <taxon>Pseudomonadati</taxon>
        <taxon>Pseudomonadota</taxon>
        <taxon>Betaproteobacteria</taxon>
        <taxon>Burkholderiales</taxon>
        <taxon>Sphaerotilaceae</taxon>
        <taxon>Roseateles</taxon>
    </lineage>
</organism>
<sequence length="257" mass="29115">MELADLVRPEQLVDEILKQNPQLPLPVPVVELATLAGISKIEPLSSQGFEGTLIANAEKTDGAIFYNGTVPRSRQKFTIGHELGHFLLPWHRQTTFECTAEDISSRARKDWEVQANQFSAELLMPKMLVKARLQANGDPKIAHIQELSSQFEVSFEAAARRLIELSEHACAVVFSKDNVVRYWAKSDYFGEQVAVRKGDKLPHKSPSKQAESDPEEWHELIASWWVKERHDDDMPESIYEQTLCQESGYKVTLLSLS</sequence>
<feature type="domain" description="IrrE N-terminal-like" evidence="1">
    <location>
        <begin position="63"/>
        <end position="162"/>
    </location>
</feature>
<dbReference type="Gene3D" id="1.10.10.2910">
    <property type="match status" value="1"/>
</dbReference>
<gene>
    <name evidence="2" type="ORF">FHS28_004301</name>
</gene>
<dbReference type="PANTHER" id="PTHR43236:SF1">
    <property type="entry name" value="BLL7220 PROTEIN"/>
    <property type="match status" value="1"/>
</dbReference>
<evidence type="ECO:0000313" key="3">
    <source>
        <dbReference type="Proteomes" id="UP000574369"/>
    </source>
</evidence>
<protein>
    <submittedName>
        <fullName evidence="2">Zn-dependent peptidase ImmA (M78 family)</fullName>
    </submittedName>
</protein>
<comment type="caution">
    <text evidence="2">The sequence shown here is derived from an EMBL/GenBank/DDBJ whole genome shotgun (WGS) entry which is preliminary data.</text>
</comment>
<dbReference type="PANTHER" id="PTHR43236">
    <property type="entry name" value="ANTITOXIN HIGA1"/>
    <property type="match status" value="1"/>
</dbReference>
<evidence type="ECO:0000259" key="1">
    <source>
        <dbReference type="Pfam" id="PF06114"/>
    </source>
</evidence>